<dbReference type="AlphaFoldDB" id="A0A7J9IGX4"/>
<sequence length="77" mass="8892">MRAIYDSKTVGSNYSLIRRIQQILSQEGQWFLRHTPRENNQVVDGLAKMTFGNKKGLCMFDVSHPKNRVSELRVVTP</sequence>
<protein>
    <recommendedName>
        <fullName evidence="3">RNase H type-1 domain-containing protein</fullName>
    </recommendedName>
</protein>
<accession>A0A7J9IGX4</accession>
<name>A0A7J9IGX4_9ROSI</name>
<evidence type="ECO:0000313" key="1">
    <source>
        <dbReference type="EMBL" id="MBA0820435.1"/>
    </source>
</evidence>
<keyword evidence="2" id="KW-1185">Reference proteome</keyword>
<evidence type="ECO:0008006" key="3">
    <source>
        <dbReference type="Google" id="ProtNLM"/>
    </source>
</evidence>
<reference evidence="1 2" key="1">
    <citation type="journal article" date="2019" name="Genome Biol. Evol.">
        <title>Insights into the evolution of the New World diploid cottons (Gossypium, subgenus Houzingenia) based on genome sequencing.</title>
        <authorList>
            <person name="Grover C.E."/>
            <person name="Arick M.A. 2nd"/>
            <person name="Thrash A."/>
            <person name="Conover J.L."/>
            <person name="Sanders W.S."/>
            <person name="Peterson D.G."/>
            <person name="Frelichowski J.E."/>
            <person name="Scheffler J.A."/>
            <person name="Scheffler B.E."/>
            <person name="Wendel J.F."/>
        </authorList>
    </citation>
    <scope>NUCLEOTIDE SEQUENCE [LARGE SCALE GENOMIC DNA]</scope>
    <source>
        <strain evidence="1">0</strain>
        <tissue evidence="1">Leaf</tissue>
    </source>
</reference>
<dbReference type="EMBL" id="JABFAD010334743">
    <property type="protein sequence ID" value="MBA0820435.1"/>
    <property type="molecule type" value="Genomic_DNA"/>
</dbReference>
<dbReference type="Proteomes" id="UP000593560">
    <property type="component" value="Unassembled WGS sequence"/>
</dbReference>
<gene>
    <name evidence="1" type="ORF">Gohar_019427</name>
</gene>
<evidence type="ECO:0000313" key="2">
    <source>
        <dbReference type="Proteomes" id="UP000593560"/>
    </source>
</evidence>
<organism evidence="1 2">
    <name type="scientific">Gossypium harknessii</name>
    <dbReference type="NCBI Taxonomy" id="34285"/>
    <lineage>
        <taxon>Eukaryota</taxon>
        <taxon>Viridiplantae</taxon>
        <taxon>Streptophyta</taxon>
        <taxon>Embryophyta</taxon>
        <taxon>Tracheophyta</taxon>
        <taxon>Spermatophyta</taxon>
        <taxon>Magnoliopsida</taxon>
        <taxon>eudicotyledons</taxon>
        <taxon>Gunneridae</taxon>
        <taxon>Pentapetalae</taxon>
        <taxon>rosids</taxon>
        <taxon>malvids</taxon>
        <taxon>Malvales</taxon>
        <taxon>Malvaceae</taxon>
        <taxon>Malvoideae</taxon>
        <taxon>Gossypium</taxon>
    </lineage>
</organism>
<dbReference type="OrthoDB" id="952624at2759"/>
<comment type="caution">
    <text evidence="1">The sequence shown here is derived from an EMBL/GenBank/DDBJ whole genome shotgun (WGS) entry which is preliminary data.</text>
</comment>
<proteinExistence type="predicted"/>